<evidence type="ECO:0000313" key="2">
    <source>
        <dbReference type="EMBL" id="AIJ45435.1"/>
    </source>
</evidence>
<name>A0A076PNZ6_COMTE</name>
<dbReference type="HOGENOM" id="CLU_1783569_0_0_4"/>
<proteinExistence type="predicted"/>
<sequence length="145" mass="15928">MSKTVRTSSISPPPGQQDQSARLAASAEVGQVEGTNLCSHCGNGLLEEFCHEPPFVRFRCTDCGCGMDKDLNVISQPRLIDVGISEVPENSIVTGFAEQDDGFKYPFGYVRGEGYFLCDRFGWAMWPDLEGMLRALALRMLEQGA</sequence>
<evidence type="ECO:0000256" key="1">
    <source>
        <dbReference type="SAM" id="MobiDB-lite"/>
    </source>
</evidence>
<dbReference type="AlphaFoldDB" id="A0A076PNZ6"/>
<accession>A0A076PNZ6</accession>
<protein>
    <submittedName>
        <fullName evidence="2">Uncharacterized protein</fullName>
    </submittedName>
</protein>
<organism evidence="2 3">
    <name type="scientific">Comamonas testosteroni TK102</name>
    <dbReference type="NCBI Taxonomy" id="1392005"/>
    <lineage>
        <taxon>Bacteria</taxon>
        <taxon>Pseudomonadati</taxon>
        <taxon>Pseudomonadota</taxon>
        <taxon>Betaproteobacteria</taxon>
        <taxon>Burkholderiales</taxon>
        <taxon>Comamonadaceae</taxon>
        <taxon>Comamonas</taxon>
    </lineage>
</organism>
<dbReference type="EMBL" id="CP006704">
    <property type="protein sequence ID" value="AIJ45435.1"/>
    <property type="molecule type" value="Genomic_DNA"/>
</dbReference>
<dbReference type="Proteomes" id="UP000028782">
    <property type="component" value="Chromosome"/>
</dbReference>
<evidence type="ECO:0000313" key="3">
    <source>
        <dbReference type="Proteomes" id="UP000028782"/>
    </source>
</evidence>
<dbReference type="RefSeq" id="WP_144244895.1">
    <property type="nucleotide sequence ID" value="NZ_CP006704.1"/>
</dbReference>
<feature type="region of interest" description="Disordered" evidence="1">
    <location>
        <begin position="1"/>
        <end position="21"/>
    </location>
</feature>
<dbReference type="KEGG" id="ctes:O987_06385"/>
<reference evidence="2 3" key="1">
    <citation type="journal article" date="2014" name="Genome Announc.">
        <title>Complete Genome Sequence of Polychlorinated Biphenyl Degrader Comamonas testosteroni TK102 (NBRC 109938).</title>
        <authorList>
            <person name="Fukuda K."/>
            <person name="Hosoyama A."/>
            <person name="Tsuchikane K."/>
            <person name="Ohji S."/>
            <person name="Yamazoe A."/>
            <person name="Fujita N."/>
            <person name="Shintani M."/>
            <person name="Kimbara K."/>
        </authorList>
    </citation>
    <scope>NUCLEOTIDE SEQUENCE [LARGE SCALE GENOMIC DNA]</scope>
    <source>
        <strain evidence="2">TK102</strain>
    </source>
</reference>
<feature type="compositionally biased region" description="Polar residues" evidence="1">
    <location>
        <begin position="1"/>
        <end position="20"/>
    </location>
</feature>
<gene>
    <name evidence="2" type="ORF">O987_06385</name>
</gene>